<comment type="caution">
    <text evidence="1">The sequence shown here is derived from an EMBL/GenBank/DDBJ whole genome shotgun (WGS) entry which is preliminary data.</text>
</comment>
<organism evidence="1 2">
    <name type="scientific">Dreissena polymorpha</name>
    <name type="common">Zebra mussel</name>
    <name type="synonym">Mytilus polymorpha</name>
    <dbReference type="NCBI Taxonomy" id="45954"/>
    <lineage>
        <taxon>Eukaryota</taxon>
        <taxon>Metazoa</taxon>
        <taxon>Spiralia</taxon>
        <taxon>Lophotrochozoa</taxon>
        <taxon>Mollusca</taxon>
        <taxon>Bivalvia</taxon>
        <taxon>Autobranchia</taxon>
        <taxon>Heteroconchia</taxon>
        <taxon>Euheterodonta</taxon>
        <taxon>Imparidentia</taxon>
        <taxon>Neoheterodontei</taxon>
        <taxon>Myida</taxon>
        <taxon>Dreissenoidea</taxon>
        <taxon>Dreissenidae</taxon>
        <taxon>Dreissena</taxon>
    </lineage>
</organism>
<evidence type="ECO:0000313" key="1">
    <source>
        <dbReference type="EMBL" id="KAH3768335.1"/>
    </source>
</evidence>
<dbReference type="AlphaFoldDB" id="A0A9D4IC35"/>
<accession>A0A9D4IC35</accession>
<keyword evidence="2" id="KW-1185">Reference proteome</keyword>
<reference evidence="1" key="2">
    <citation type="submission" date="2020-11" db="EMBL/GenBank/DDBJ databases">
        <authorList>
            <person name="McCartney M.A."/>
            <person name="Auch B."/>
            <person name="Kono T."/>
            <person name="Mallez S."/>
            <person name="Becker A."/>
            <person name="Gohl D.M."/>
            <person name="Silverstein K.A.T."/>
            <person name="Koren S."/>
            <person name="Bechman K.B."/>
            <person name="Herman A."/>
            <person name="Abrahante J.E."/>
            <person name="Garbe J."/>
        </authorList>
    </citation>
    <scope>NUCLEOTIDE SEQUENCE</scope>
    <source>
        <strain evidence="1">Duluth1</strain>
        <tissue evidence="1">Whole animal</tissue>
    </source>
</reference>
<gene>
    <name evidence="1" type="ORF">DPMN_169547</name>
</gene>
<name>A0A9D4IC35_DREPO</name>
<dbReference type="EMBL" id="JAIWYP010000009">
    <property type="protein sequence ID" value="KAH3768335.1"/>
    <property type="molecule type" value="Genomic_DNA"/>
</dbReference>
<reference evidence="1" key="1">
    <citation type="journal article" date="2019" name="bioRxiv">
        <title>The Genome of the Zebra Mussel, Dreissena polymorpha: A Resource for Invasive Species Research.</title>
        <authorList>
            <person name="McCartney M.A."/>
            <person name="Auch B."/>
            <person name="Kono T."/>
            <person name="Mallez S."/>
            <person name="Zhang Y."/>
            <person name="Obille A."/>
            <person name="Becker A."/>
            <person name="Abrahante J.E."/>
            <person name="Garbe J."/>
            <person name="Badalamenti J.P."/>
            <person name="Herman A."/>
            <person name="Mangelson H."/>
            <person name="Liachko I."/>
            <person name="Sullivan S."/>
            <person name="Sone E.D."/>
            <person name="Koren S."/>
            <person name="Silverstein K.A.T."/>
            <person name="Beckman K.B."/>
            <person name="Gohl D.M."/>
        </authorList>
    </citation>
    <scope>NUCLEOTIDE SEQUENCE</scope>
    <source>
        <strain evidence="1">Duluth1</strain>
        <tissue evidence="1">Whole animal</tissue>
    </source>
</reference>
<dbReference type="Proteomes" id="UP000828390">
    <property type="component" value="Unassembled WGS sequence"/>
</dbReference>
<sequence>MLFCTNKKKQAEALLQQVENMMKPDLIEVSIKRVPYVLNFNFDRITEEYAPTYQLAKYLLKLLLCVEFTREETQCLPNNIKYEMYRTITHDDYKERGCIEVLYIWMEFAVIDAKPFWYYLQYLSSDDVKKKTNAFRKLIEHCRSKQDVVNECHIETTLNIIGLILESEQHKSVAWNMYHFSATLVPRNNAAYWHLFRLLGNVVYSKYRRNEPLSPCS</sequence>
<evidence type="ECO:0000313" key="2">
    <source>
        <dbReference type="Proteomes" id="UP000828390"/>
    </source>
</evidence>
<protein>
    <submittedName>
        <fullName evidence="1">Uncharacterized protein</fullName>
    </submittedName>
</protein>
<proteinExistence type="predicted"/>